<protein>
    <recommendedName>
        <fullName evidence="1">non-specific serine/threonine protein kinase</fullName>
        <ecNumber evidence="1">2.7.11.1</ecNumber>
    </recommendedName>
</protein>
<keyword evidence="4" id="KW-0547">Nucleotide-binding</keyword>
<evidence type="ECO:0000256" key="5">
    <source>
        <dbReference type="ARBA" id="ARBA00022777"/>
    </source>
</evidence>
<dbReference type="PANTHER" id="PTHR43671:SF98">
    <property type="entry name" value="SERINE_THREONINE-PROTEIN KINASE NEK11"/>
    <property type="match status" value="1"/>
</dbReference>
<evidence type="ECO:0000313" key="12">
    <source>
        <dbReference type="Proteomes" id="UP000799757"/>
    </source>
</evidence>
<evidence type="ECO:0000256" key="8">
    <source>
        <dbReference type="ARBA" id="ARBA00048679"/>
    </source>
</evidence>
<dbReference type="Pfam" id="PF00069">
    <property type="entry name" value="Pkinase"/>
    <property type="match status" value="1"/>
</dbReference>
<keyword evidence="3" id="KW-0808">Transferase</keyword>
<dbReference type="PROSITE" id="PS00108">
    <property type="entry name" value="PROTEIN_KINASE_ST"/>
    <property type="match status" value="1"/>
</dbReference>
<organism evidence="11 12">
    <name type="scientific">Melanomma pulvis-pyrius CBS 109.77</name>
    <dbReference type="NCBI Taxonomy" id="1314802"/>
    <lineage>
        <taxon>Eukaryota</taxon>
        <taxon>Fungi</taxon>
        <taxon>Dikarya</taxon>
        <taxon>Ascomycota</taxon>
        <taxon>Pezizomycotina</taxon>
        <taxon>Dothideomycetes</taxon>
        <taxon>Pleosporomycetidae</taxon>
        <taxon>Pleosporales</taxon>
        <taxon>Melanommataceae</taxon>
        <taxon>Melanomma</taxon>
    </lineage>
</organism>
<keyword evidence="5 11" id="KW-0418">Kinase</keyword>
<dbReference type="InterPro" id="IPR000719">
    <property type="entry name" value="Prot_kinase_dom"/>
</dbReference>
<comment type="catalytic activity">
    <reaction evidence="8">
        <text>L-seryl-[protein] + ATP = O-phospho-L-seryl-[protein] + ADP + H(+)</text>
        <dbReference type="Rhea" id="RHEA:17989"/>
        <dbReference type="Rhea" id="RHEA-COMP:9863"/>
        <dbReference type="Rhea" id="RHEA-COMP:11604"/>
        <dbReference type="ChEBI" id="CHEBI:15378"/>
        <dbReference type="ChEBI" id="CHEBI:29999"/>
        <dbReference type="ChEBI" id="CHEBI:30616"/>
        <dbReference type="ChEBI" id="CHEBI:83421"/>
        <dbReference type="ChEBI" id="CHEBI:456216"/>
        <dbReference type="EC" id="2.7.11.1"/>
    </reaction>
</comment>
<reference evidence="11" key="1">
    <citation type="journal article" date="2020" name="Stud. Mycol.">
        <title>101 Dothideomycetes genomes: a test case for predicting lifestyles and emergence of pathogens.</title>
        <authorList>
            <person name="Haridas S."/>
            <person name="Albert R."/>
            <person name="Binder M."/>
            <person name="Bloem J."/>
            <person name="Labutti K."/>
            <person name="Salamov A."/>
            <person name="Andreopoulos B."/>
            <person name="Baker S."/>
            <person name="Barry K."/>
            <person name="Bills G."/>
            <person name="Bluhm B."/>
            <person name="Cannon C."/>
            <person name="Castanera R."/>
            <person name="Culley D."/>
            <person name="Daum C."/>
            <person name="Ezra D."/>
            <person name="Gonzalez J."/>
            <person name="Henrissat B."/>
            <person name="Kuo A."/>
            <person name="Liang C."/>
            <person name="Lipzen A."/>
            <person name="Lutzoni F."/>
            <person name="Magnuson J."/>
            <person name="Mondo S."/>
            <person name="Nolan M."/>
            <person name="Ohm R."/>
            <person name="Pangilinan J."/>
            <person name="Park H.-J."/>
            <person name="Ramirez L."/>
            <person name="Alfaro M."/>
            <person name="Sun H."/>
            <person name="Tritt A."/>
            <person name="Yoshinaga Y."/>
            <person name="Zwiers L.-H."/>
            <person name="Turgeon B."/>
            <person name="Goodwin S."/>
            <person name="Spatafora J."/>
            <person name="Crous P."/>
            <person name="Grigoriev I."/>
        </authorList>
    </citation>
    <scope>NUCLEOTIDE SEQUENCE</scope>
    <source>
        <strain evidence="11">CBS 109.77</strain>
    </source>
</reference>
<feature type="region of interest" description="Disordered" evidence="9">
    <location>
        <begin position="291"/>
        <end position="314"/>
    </location>
</feature>
<comment type="catalytic activity">
    <reaction evidence="7">
        <text>L-threonyl-[protein] + ATP = O-phospho-L-threonyl-[protein] + ADP + H(+)</text>
        <dbReference type="Rhea" id="RHEA:46608"/>
        <dbReference type="Rhea" id="RHEA-COMP:11060"/>
        <dbReference type="Rhea" id="RHEA-COMP:11605"/>
        <dbReference type="ChEBI" id="CHEBI:15378"/>
        <dbReference type="ChEBI" id="CHEBI:30013"/>
        <dbReference type="ChEBI" id="CHEBI:30616"/>
        <dbReference type="ChEBI" id="CHEBI:61977"/>
        <dbReference type="ChEBI" id="CHEBI:456216"/>
        <dbReference type="EC" id="2.7.11.1"/>
    </reaction>
</comment>
<keyword evidence="2" id="KW-0723">Serine/threonine-protein kinase</keyword>
<evidence type="ECO:0000256" key="4">
    <source>
        <dbReference type="ARBA" id="ARBA00022741"/>
    </source>
</evidence>
<evidence type="ECO:0000256" key="7">
    <source>
        <dbReference type="ARBA" id="ARBA00047899"/>
    </source>
</evidence>
<dbReference type="GO" id="GO:0005634">
    <property type="term" value="C:nucleus"/>
    <property type="evidence" value="ECO:0007669"/>
    <property type="project" value="TreeGrafter"/>
</dbReference>
<dbReference type="SMART" id="SM00220">
    <property type="entry name" value="S_TKc"/>
    <property type="match status" value="1"/>
</dbReference>
<name>A0A6A6XVH1_9PLEO</name>
<feature type="domain" description="Protein kinase" evidence="10">
    <location>
        <begin position="14"/>
        <end position="287"/>
    </location>
</feature>
<dbReference type="GO" id="GO:0005524">
    <property type="term" value="F:ATP binding"/>
    <property type="evidence" value="ECO:0007669"/>
    <property type="project" value="UniProtKB-KW"/>
</dbReference>
<dbReference type="InterPro" id="IPR050660">
    <property type="entry name" value="NEK_Ser/Thr_kinase"/>
</dbReference>
<feature type="compositionally biased region" description="Polar residues" evidence="9">
    <location>
        <begin position="304"/>
        <end position="314"/>
    </location>
</feature>
<dbReference type="GO" id="GO:0004674">
    <property type="term" value="F:protein serine/threonine kinase activity"/>
    <property type="evidence" value="ECO:0007669"/>
    <property type="project" value="UniProtKB-KW"/>
</dbReference>
<keyword evidence="12" id="KW-1185">Reference proteome</keyword>
<gene>
    <name evidence="11" type="ORF">K505DRAFT_228727</name>
</gene>
<accession>A0A6A6XVH1</accession>
<dbReference type="PANTHER" id="PTHR43671">
    <property type="entry name" value="SERINE/THREONINE-PROTEIN KINASE NEK"/>
    <property type="match status" value="1"/>
</dbReference>
<evidence type="ECO:0000256" key="1">
    <source>
        <dbReference type="ARBA" id="ARBA00012513"/>
    </source>
</evidence>
<evidence type="ECO:0000256" key="2">
    <source>
        <dbReference type="ARBA" id="ARBA00022527"/>
    </source>
</evidence>
<dbReference type="PROSITE" id="PS50011">
    <property type="entry name" value="PROTEIN_KINASE_DOM"/>
    <property type="match status" value="1"/>
</dbReference>
<evidence type="ECO:0000259" key="10">
    <source>
        <dbReference type="PROSITE" id="PS50011"/>
    </source>
</evidence>
<dbReference type="EC" id="2.7.11.1" evidence="1"/>
<evidence type="ECO:0000313" key="11">
    <source>
        <dbReference type="EMBL" id="KAF2800440.1"/>
    </source>
</evidence>
<dbReference type="Proteomes" id="UP000799757">
    <property type="component" value="Unassembled WGS sequence"/>
</dbReference>
<dbReference type="EMBL" id="MU001747">
    <property type="protein sequence ID" value="KAF2800440.1"/>
    <property type="molecule type" value="Genomic_DNA"/>
</dbReference>
<dbReference type="AlphaFoldDB" id="A0A6A6XVH1"/>
<dbReference type="OrthoDB" id="310217at2759"/>
<proteinExistence type="predicted"/>
<sequence>MRIQTAPAKRWTERERLGAQGGGMNGGIFVVSDKNKRGYIEKRMQRRDIEHQIAEREITALQRVGHHPYITTMVDHFIDYRRGEASIYLERCTGSSLQRLIERHARNHNEMIAEYYLWNWFMQIAEALSYCHYGPRPDHPPSRQSWNSIYHRDVKPANILLTRIKEGPREGEVIAQLADLGCSRTKADSSQGKANPLFQSILTRDFAPPESPRYLGQSDVWQLGAVMVCLCNLTMEFKRGPLRTHPESPAGPKYSRKLNLMIKECMLERYDERPKSDRILGLLQKTYRSIEDDLPRGPEPLLPTRSNTSGRRQP</sequence>
<evidence type="ECO:0000256" key="3">
    <source>
        <dbReference type="ARBA" id="ARBA00022679"/>
    </source>
</evidence>
<evidence type="ECO:0000256" key="6">
    <source>
        <dbReference type="ARBA" id="ARBA00022840"/>
    </source>
</evidence>
<keyword evidence="6" id="KW-0067">ATP-binding</keyword>
<dbReference type="InterPro" id="IPR011009">
    <property type="entry name" value="Kinase-like_dom_sf"/>
</dbReference>
<evidence type="ECO:0000256" key="9">
    <source>
        <dbReference type="SAM" id="MobiDB-lite"/>
    </source>
</evidence>
<dbReference type="SUPFAM" id="SSF56112">
    <property type="entry name" value="Protein kinase-like (PK-like)"/>
    <property type="match status" value="1"/>
</dbReference>
<dbReference type="Gene3D" id="1.10.510.10">
    <property type="entry name" value="Transferase(Phosphotransferase) domain 1"/>
    <property type="match status" value="1"/>
</dbReference>
<dbReference type="InterPro" id="IPR008271">
    <property type="entry name" value="Ser/Thr_kinase_AS"/>
</dbReference>